<evidence type="ECO:0008006" key="2">
    <source>
        <dbReference type="Google" id="ProtNLM"/>
    </source>
</evidence>
<gene>
    <name evidence="1" type="ORF">SDC9_200150</name>
</gene>
<dbReference type="InterPro" id="IPR042088">
    <property type="entry name" value="OligoPept_F_C"/>
</dbReference>
<reference evidence="1" key="1">
    <citation type="submission" date="2019-08" db="EMBL/GenBank/DDBJ databases">
        <authorList>
            <person name="Kucharzyk K."/>
            <person name="Murdoch R.W."/>
            <person name="Higgins S."/>
            <person name="Loffler F."/>
        </authorList>
    </citation>
    <scope>NUCLEOTIDE SEQUENCE</scope>
</reference>
<comment type="caution">
    <text evidence="1">The sequence shown here is derived from an EMBL/GenBank/DDBJ whole genome shotgun (WGS) entry which is preliminary data.</text>
</comment>
<name>A0A645IMG2_9ZZZZ</name>
<sequence>MLATADPESAFTLLEGILMEATQCVVDIYSRFLFESAVFEARKTHTPPVEELRAMMLDAQEKAYGDGLAAETRHADMWINKSHYYSVGLHYYNFPYAFGLLFGLGVFQKYQQEGASFLPAYDALLSRCGSDTVANVAASVGIDVHRVDYWRGALQVLRAEIDEFVTLADRRIPS</sequence>
<dbReference type="SUPFAM" id="SSF55486">
    <property type="entry name" value="Metalloproteases ('zincins'), catalytic domain"/>
    <property type="match status" value="1"/>
</dbReference>
<accession>A0A645IMG2</accession>
<protein>
    <recommendedName>
        <fullName evidence="2">Oligoendopeptidase F, plasmid</fullName>
    </recommendedName>
</protein>
<organism evidence="1">
    <name type="scientific">bioreactor metagenome</name>
    <dbReference type="NCBI Taxonomy" id="1076179"/>
    <lineage>
        <taxon>unclassified sequences</taxon>
        <taxon>metagenomes</taxon>
        <taxon>ecological metagenomes</taxon>
    </lineage>
</organism>
<proteinExistence type="predicted"/>
<dbReference type="EMBL" id="VSSQ01118655">
    <property type="protein sequence ID" value="MPN52488.1"/>
    <property type="molecule type" value="Genomic_DNA"/>
</dbReference>
<dbReference type="AlphaFoldDB" id="A0A645IMG2"/>
<dbReference type="Gene3D" id="1.10.1370.20">
    <property type="entry name" value="Oligoendopeptidase f, C-terminal domain"/>
    <property type="match status" value="1"/>
</dbReference>
<evidence type="ECO:0000313" key="1">
    <source>
        <dbReference type="EMBL" id="MPN52488.1"/>
    </source>
</evidence>